<reference evidence="1 2" key="1">
    <citation type="journal article" date="2015" name="Genome Announc.">
        <title>Expanding the biotechnology potential of lactobacilli through comparative genomics of 213 strains and associated genera.</title>
        <authorList>
            <person name="Sun Z."/>
            <person name="Harris H.M."/>
            <person name="McCann A."/>
            <person name="Guo C."/>
            <person name="Argimon S."/>
            <person name="Zhang W."/>
            <person name="Yang X."/>
            <person name="Jeffery I.B."/>
            <person name="Cooney J.C."/>
            <person name="Kagawa T.F."/>
            <person name="Liu W."/>
            <person name="Song Y."/>
            <person name="Salvetti E."/>
            <person name="Wrobel A."/>
            <person name="Rasinkangas P."/>
            <person name="Parkhill J."/>
            <person name="Rea M.C."/>
            <person name="O'Sullivan O."/>
            <person name="Ritari J."/>
            <person name="Douillard F.P."/>
            <person name="Paul Ross R."/>
            <person name="Yang R."/>
            <person name="Briner A.E."/>
            <person name="Felis G.E."/>
            <person name="de Vos W.M."/>
            <person name="Barrangou R."/>
            <person name="Klaenhammer T.R."/>
            <person name="Caufield P.W."/>
            <person name="Cui Y."/>
            <person name="Zhang H."/>
            <person name="O'Toole P.W."/>
        </authorList>
    </citation>
    <scope>NUCLEOTIDE SEQUENCE [LARGE SCALE GENOMIC DNA]</scope>
    <source>
        <strain evidence="1 2">DSM 23927</strain>
    </source>
</reference>
<keyword evidence="2" id="KW-1185">Reference proteome</keyword>
<protein>
    <submittedName>
        <fullName evidence="1">Cell surface hydrolase</fullName>
    </submittedName>
</protein>
<dbReference type="Pfam" id="PF06028">
    <property type="entry name" value="DUF915"/>
    <property type="match status" value="1"/>
</dbReference>
<dbReference type="InterPro" id="IPR010315">
    <property type="entry name" value="DUF915_hydro-like"/>
</dbReference>
<dbReference type="AlphaFoldDB" id="A0A0R2B609"/>
<dbReference type="EMBL" id="AYZQ01000004">
    <property type="protein sequence ID" value="KRM71494.1"/>
    <property type="molecule type" value="Genomic_DNA"/>
</dbReference>
<dbReference type="GO" id="GO:0016787">
    <property type="term" value="F:hydrolase activity"/>
    <property type="evidence" value="ECO:0007669"/>
    <property type="project" value="UniProtKB-KW"/>
</dbReference>
<keyword evidence="1" id="KW-0378">Hydrolase</keyword>
<dbReference type="OrthoDB" id="503948at2"/>
<dbReference type="SUPFAM" id="SSF53474">
    <property type="entry name" value="alpha/beta-Hydrolases"/>
    <property type="match status" value="1"/>
</dbReference>
<name>A0A0R2B609_9LACO</name>
<dbReference type="Gene3D" id="3.40.50.1820">
    <property type="entry name" value="alpha/beta hydrolase"/>
    <property type="match status" value="1"/>
</dbReference>
<accession>A0A0R2B609</accession>
<dbReference type="PATRIC" id="fig|1423727.3.peg.1631"/>
<gene>
    <name evidence="1" type="ORF">FC34_GL001609</name>
</gene>
<dbReference type="RefSeq" id="WP_057894882.1">
    <property type="nucleotide sequence ID" value="NZ_AYZQ01000004.1"/>
</dbReference>
<sequence>MIVKHWQWLAIVVFIGLLCGIPASQNLHASRTPPTIFVHGLHGNATSMADLIRTATEAGRATKTLTVTVRPNGGIVLSDETTSDLPAMIQVIFENNHAGERQDTIWLRNIYRKLYQTYGYSQINAVGHSMGAYAVIGAAMLTQPIQINKILAIAGPYNGILHWNDAVHETTLDANGKPSLIRPEYQWLLSHAHRFKASRVLNVYGDVADGSSSDTVVTTNSALALGYVLRHSPTHYQTQLVSGPHAQHSLLHSHNRAVDQVMLSYLFD</sequence>
<comment type="caution">
    <text evidence="1">The sequence shown here is derived from an EMBL/GenBank/DDBJ whole genome shotgun (WGS) entry which is preliminary data.</text>
</comment>
<dbReference type="STRING" id="1423727.FC34_GL001609"/>
<evidence type="ECO:0000313" key="1">
    <source>
        <dbReference type="EMBL" id="KRM71494.1"/>
    </source>
</evidence>
<dbReference type="Proteomes" id="UP000051672">
    <property type="component" value="Unassembled WGS sequence"/>
</dbReference>
<evidence type="ECO:0000313" key="2">
    <source>
        <dbReference type="Proteomes" id="UP000051672"/>
    </source>
</evidence>
<dbReference type="InterPro" id="IPR029058">
    <property type="entry name" value="AB_hydrolase_fold"/>
</dbReference>
<proteinExistence type="predicted"/>
<organism evidence="1 2">
    <name type="scientific">Lacticaseibacillus brantae DSM 23927</name>
    <dbReference type="NCBI Taxonomy" id="1423727"/>
    <lineage>
        <taxon>Bacteria</taxon>
        <taxon>Bacillati</taxon>
        <taxon>Bacillota</taxon>
        <taxon>Bacilli</taxon>
        <taxon>Lactobacillales</taxon>
        <taxon>Lactobacillaceae</taxon>
        <taxon>Lacticaseibacillus</taxon>
    </lineage>
</organism>